<accession>A0ABX6LIR3</accession>
<dbReference type="EMBL" id="CP051204">
    <property type="protein sequence ID" value="QJB39903.1"/>
    <property type="molecule type" value="Genomic_DNA"/>
</dbReference>
<reference evidence="2" key="1">
    <citation type="submission" date="2020-04" db="EMBL/GenBank/DDBJ databases">
        <authorList>
            <person name="Kittiwongwattana C."/>
        </authorList>
    </citation>
    <scope>NUCLEOTIDE SEQUENCE [LARGE SCALE GENOMIC DNA]</scope>
    <source>
        <strain evidence="2">1303</strain>
    </source>
</reference>
<proteinExistence type="predicted"/>
<organism evidence="1 2">
    <name type="scientific">Chitinophaga oryzae</name>
    <dbReference type="NCBI Taxonomy" id="2725414"/>
    <lineage>
        <taxon>Bacteria</taxon>
        <taxon>Pseudomonadati</taxon>
        <taxon>Bacteroidota</taxon>
        <taxon>Chitinophagia</taxon>
        <taxon>Chitinophagales</taxon>
        <taxon>Chitinophagaceae</taxon>
        <taxon>Chitinophaga</taxon>
    </lineage>
</organism>
<evidence type="ECO:0000313" key="1">
    <source>
        <dbReference type="EMBL" id="QJB39903.1"/>
    </source>
</evidence>
<gene>
    <name evidence="1" type="ORF">HF324_19385</name>
</gene>
<dbReference type="RefSeq" id="WP_168861395.1">
    <property type="nucleotide sequence ID" value="NZ_CP051204.2"/>
</dbReference>
<protein>
    <submittedName>
        <fullName evidence="1">Uncharacterized protein</fullName>
    </submittedName>
</protein>
<keyword evidence="2" id="KW-1185">Reference proteome</keyword>
<evidence type="ECO:0000313" key="2">
    <source>
        <dbReference type="Proteomes" id="UP000503144"/>
    </source>
</evidence>
<reference evidence="1 2" key="2">
    <citation type="submission" date="2020-09" db="EMBL/GenBank/DDBJ databases">
        <authorList>
            <person name="Kittiwongwattana C."/>
        </authorList>
    </citation>
    <scope>NUCLEOTIDE SEQUENCE [LARGE SCALE GENOMIC DNA]</scope>
    <source>
        <strain evidence="1 2">1303</strain>
    </source>
</reference>
<sequence length="59" mass="6474">MTAKEKELQELSSKVMKGMKIALRKLVEKSAANNEELVIGDKDGTVKTVPARELLSSTK</sequence>
<dbReference type="Proteomes" id="UP000503144">
    <property type="component" value="Chromosome"/>
</dbReference>
<name>A0ABX6LIR3_9BACT</name>